<dbReference type="Pfam" id="PF04029">
    <property type="entry name" value="2-ph_phosp"/>
    <property type="match status" value="1"/>
</dbReference>
<dbReference type="InterPro" id="IPR036702">
    <property type="entry name" value="ComB-like_sf"/>
</dbReference>
<reference evidence="2 3" key="1">
    <citation type="submission" date="2020-07" db="EMBL/GenBank/DDBJ databases">
        <title>Sequencing the genomes of 1000 actinobacteria strains.</title>
        <authorList>
            <person name="Klenk H.-P."/>
        </authorList>
    </citation>
    <scope>NUCLEOTIDE SEQUENCE [LARGE SCALE GENOMIC DNA]</scope>
    <source>
        <strain evidence="2 3">LI1</strain>
    </source>
</reference>
<evidence type="ECO:0000313" key="2">
    <source>
        <dbReference type="EMBL" id="NYJ21500.1"/>
    </source>
</evidence>
<dbReference type="Gene3D" id="3.90.1560.10">
    <property type="entry name" value="ComB-like"/>
    <property type="match status" value="1"/>
</dbReference>
<gene>
    <name evidence="2" type="ORF">HNR05_003291</name>
</gene>
<sequence length="191" mass="20059">MNDAQPQQTYQVRFDWGTAGFQALAAEADVIVIADALPPTTEHGAHFSGRLSGRTDAESAVILPATLNNRTAVAEWVLARQAEKGARFSVVVIAAGERRADGALRFAVEDLFVAGAVIDALSTLGIDHCSPEAAAASASFVGLQRALRHLISASETGMALASQGRQSEIQRASQIDGSTEVAAAEEFHFLA</sequence>
<comment type="caution">
    <text evidence="2">The sequence shown here is derived from an EMBL/GenBank/DDBJ whole genome shotgun (WGS) entry which is preliminary data.</text>
</comment>
<dbReference type="Proteomes" id="UP000537260">
    <property type="component" value="Unassembled WGS sequence"/>
</dbReference>
<dbReference type="GO" id="GO:0000287">
    <property type="term" value="F:magnesium ion binding"/>
    <property type="evidence" value="ECO:0007669"/>
    <property type="project" value="InterPro"/>
</dbReference>
<evidence type="ECO:0000256" key="1">
    <source>
        <dbReference type="ARBA" id="ARBA00021948"/>
    </source>
</evidence>
<proteinExistence type="predicted"/>
<accession>A0A7Z0J7H9</accession>
<name>A0A7Z0J7H9_9MICO</name>
<dbReference type="AlphaFoldDB" id="A0A7Z0J7H9"/>
<keyword evidence="2" id="KW-0378">Hydrolase</keyword>
<protein>
    <recommendedName>
        <fullName evidence="1">Probable 2-phosphosulfolactate phosphatase</fullName>
    </recommendedName>
</protein>
<dbReference type="EMBL" id="JACCFM010000001">
    <property type="protein sequence ID" value="NYJ21500.1"/>
    <property type="molecule type" value="Genomic_DNA"/>
</dbReference>
<dbReference type="SUPFAM" id="SSF142823">
    <property type="entry name" value="ComB-like"/>
    <property type="match status" value="1"/>
</dbReference>
<evidence type="ECO:0000313" key="3">
    <source>
        <dbReference type="Proteomes" id="UP000537260"/>
    </source>
</evidence>
<organism evidence="2 3">
    <name type="scientific">Glaciibacter psychrotolerans</name>
    <dbReference type="NCBI Taxonomy" id="670054"/>
    <lineage>
        <taxon>Bacteria</taxon>
        <taxon>Bacillati</taxon>
        <taxon>Actinomycetota</taxon>
        <taxon>Actinomycetes</taxon>
        <taxon>Micrococcales</taxon>
        <taxon>Microbacteriaceae</taxon>
        <taxon>Glaciibacter</taxon>
    </lineage>
</organism>
<dbReference type="InterPro" id="IPR005238">
    <property type="entry name" value="ComB-like"/>
</dbReference>
<dbReference type="RefSeq" id="WP_179580089.1">
    <property type="nucleotide sequence ID" value="NZ_JACCFM010000001.1"/>
</dbReference>
<dbReference type="GO" id="GO:0050532">
    <property type="term" value="F:2-phosphosulfolactate phosphatase activity"/>
    <property type="evidence" value="ECO:0007669"/>
    <property type="project" value="InterPro"/>
</dbReference>
<keyword evidence="3" id="KW-1185">Reference proteome</keyword>